<dbReference type="GO" id="GO:0005335">
    <property type="term" value="F:serotonin:sodium:chloride symporter activity"/>
    <property type="evidence" value="ECO:0007669"/>
    <property type="project" value="TreeGrafter"/>
</dbReference>
<dbReference type="GO" id="GO:0098793">
    <property type="term" value="C:presynapse"/>
    <property type="evidence" value="ECO:0007669"/>
    <property type="project" value="GOC"/>
</dbReference>
<dbReference type="PROSITE" id="PS00610">
    <property type="entry name" value="NA_NEUROTRAN_SYMP_1"/>
    <property type="match status" value="1"/>
</dbReference>
<sequence>MKRLRKRLAAAGASEERLEWANKVEFLLAIIGFSVDLGNVWRFPYICYRNGGGAFLVPYFVMFIFCGLPLFYMEMALGQFHRCGCISIWKRLVPLFKGVGYATCLIDVYMGCFYNTIISWALFYLSSSFKWPFPWQSCDNVWNTENCIPDNANVSLGNASSNYTNAAEEFFLRRVLEIQNSDGLDNLGNIRWPLLLCLLVIYTIVYFAIWRGPLSSGKAVWFTATVPYVALFALLAHSCTLPGSQAGIKYFLMPDWSKLLNIEVWIDAATQIFFSLGPGFGVLIALASYNSRRNNFYRDAIVAGCINSLTSILSGLVIFSVLGYMADCLNKDIAEVAETGGVNIHSCAENDLFHGFLFFSKGPGLVFIVYPRAISTMKAAPIWSVIFFVMLVTLGVDSTFAGFEAILTAFCDEYPSVLEKNRKVFAMFFMIAMFFLSLPTVTYGGNYLIEYLDHYAVSYPVLIVVMAETVTISYIYGIKRFSDDVEEMLGVKPSRFLKLCWLIVCPAIVSMILIFATVQLKSLTLNNYEYPEWSLILGWIIRLSSIVCIPYVQIYIIQALVRERGSIKSVNYEKRLHCLMVPSQLPTTSLHSLDAEDCANCCIDKRHFSELPIISSLLEKITCLLFSTQKEKELARAVIKLIKVSRKVERTDHHTGGECAEINSPPSSCYATRPPNMSVTSRREEALSSVPPEESEKSLSKSTLPLSKTLTFINVTGRNYLIEYLDHYAVSYPVLIVVMAETVTISYIYGAVDKTCFAICKNFKRNVLGIKRFSDNVEVARLGVKPSRFLKLCWLIVCPAIVFMILIFATVQLKSLTLNNYEYPEWSLILGWIIRLSSIVCIPIYIIQALVRERGSIKSRLHCLMVPSQLPTTSLHSLDAEDCANCCIDKRHFSELPIISSLLEKITCLLFSTQKEKELARAVIKLIKVSRKVERFIFFTCQTQNLSIKYNIFTKMRQTITRAENALKLIHRQAVVTPATKHERDISQRRSIVIHPSRSTDEQTFIQFAEMNNRRKRKVVEQKYVASVKDAYIHKCYSSSQ</sequence>
<dbReference type="PANTHER" id="PTHR11616">
    <property type="entry name" value="SODIUM/CHLORIDE DEPENDENT TRANSPORTER"/>
    <property type="match status" value="1"/>
</dbReference>
<dbReference type="Pfam" id="PF00209">
    <property type="entry name" value="SNF"/>
    <property type="match status" value="2"/>
</dbReference>
<reference evidence="12 13" key="1">
    <citation type="submission" date="2015-01" db="EMBL/GenBank/DDBJ databases">
        <title>Evolution of Trichinella species and genotypes.</title>
        <authorList>
            <person name="Korhonen P.K."/>
            <person name="Edoardo P."/>
            <person name="Giuseppe L.R."/>
            <person name="Gasser R.B."/>
        </authorList>
    </citation>
    <scope>NUCLEOTIDE SEQUENCE [LARGE SCALE GENOMIC DNA]</scope>
    <source>
        <strain evidence="12">ISS2496</strain>
    </source>
</reference>
<evidence type="ECO:0000256" key="2">
    <source>
        <dbReference type="ARBA" id="ARBA00022448"/>
    </source>
</evidence>
<feature type="transmembrane region" description="Helical" evidence="11">
    <location>
        <begin position="457"/>
        <end position="478"/>
    </location>
</feature>
<evidence type="ECO:0000313" key="12">
    <source>
        <dbReference type="EMBL" id="KRY12467.1"/>
    </source>
</evidence>
<gene>
    <name evidence="12" type="primary">SerT</name>
    <name evidence="12" type="ORF">T12_6529</name>
</gene>
<feature type="transmembrane region" description="Helical" evidence="11">
    <location>
        <begin position="829"/>
        <end position="851"/>
    </location>
</feature>
<keyword evidence="4 9" id="KW-0769">Symport</keyword>
<evidence type="ECO:0000256" key="9">
    <source>
        <dbReference type="RuleBase" id="RU003732"/>
    </source>
</evidence>
<dbReference type="InterPro" id="IPR037272">
    <property type="entry name" value="SNS_sf"/>
</dbReference>
<feature type="binding site" evidence="7">
    <location>
        <position position="35"/>
    </location>
    <ligand>
        <name>Na(+)</name>
        <dbReference type="ChEBI" id="CHEBI:29101"/>
        <label>1</label>
    </ligand>
</feature>
<dbReference type="PROSITE" id="PS50267">
    <property type="entry name" value="NA_NEUROTRAN_SYMP_3"/>
    <property type="match status" value="2"/>
</dbReference>
<feature type="binding site" evidence="7">
    <location>
        <position position="32"/>
    </location>
    <ligand>
        <name>Na(+)</name>
        <dbReference type="ChEBI" id="CHEBI:29101"/>
        <label>1</label>
    </ligand>
</feature>
<name>A0A0V0ZJE2_9BILA</name>
<feature type="transmembrane region" description="Helical" evidence="11">
    <location>
        <begin position="424"/>
        <end position="445"/>
    </location>
</feature>
<dbReference type="GO" id="GO:0006865">
    <property type="term" value="P:amino acid transport"/>
    <property type="evidence" value="ECO:0007669"/>
    <property type="project" value="TreeGrafter"/>
</dbReference>
<dbReference type="InterPro" id="IPR000175">
    <property type="entry name" value="Na/ntran_symport"/>
</dbReference>
<feature type="transmembrane region" description="Helical" evidence="11">
    <location>
        <begin position="20"/>
        <end position="41"/>
    </location>
</feature>
<keyword evidence="7" id="KW-0479">Metal-binding</keyword>
<comment type="subcellular location">
    <subcellularLocation>
        <location evidence="1">Membrane</location>
        <topology evidence="1">Multi-pass membrane protein</topology>
    </subcellularLocation>
</comment>
<dbReference type="GO" id="GO:0043005">
    <property type="term" value="C:neuron projection"/>
    <property type="evidence" value="ECO:0007669"/>
    <property type="project" value="TreeGrafter"/>
</dbReference>
<evidence type="ECO:0000256" key="11">
    <source>
        <dbReference type="SAM" id="Phobius"/>
    </source>
</evidence>
<dbReference type="PRINTS" id="PR00176">
    <property type="entry name" value="NANEUSMPORT"/>
</dbReference>
<evidence type="ECO:0000256" key="4">
    <source>
        <dbReference type="ARBA" id="ARBA00022847"/>
    </source>
</evidence>
<feature type="transmembrane region" description="Helical" evidence="11">
    <location>
        <begin position="301"/>
        <end position="326"/>
    </location>
</feature>
<proteinExistence type="inferred from homology"/>
<evidence type="ECO:0000256" key="1">
    <source>
        <dbReference type="ARBA" id="ARBA00004141"/>
    </source>
</evidence>
<feature type="disulfide bond" evidence="8">
    <location>
        <begin position="138"/>
        <end position="147"/>
    </location>
</feature>
<evidence type="ECO:0000256" key="8">
    <source>
        <dbReference type="PIRSR" id="PIRSR600175-2"/>
    </source>
</evidence>
<comment type="caution">
    <text evidence="12">The sequence shown here is derived from an EMBL/GenBank/DDBJ whole genome shotgun (WGS) entry which is preliminary data.</text>
</comment>
<protein>
    <recommendedName>
        <fullName evidence="9">Transporter</fullName>
    </recommendedName>
</protein>
<keyword evidence="5 11" id="KW-1133">Transmembrane helix</keyword>
<feature type="transmembrane region" description="Helical" evidence="11">
    <location>
        <begin position="789"/>
        <end position="809"/>
    </location>
</feature>
<keyword evidence="7" id="KW-0915">Sodium</keyword>
<evidence type="ECO:0000256" key="6">
    <source>
        <dbReference type="ARBA" id="ARBA00023136"/>
    </source>
</evidence>
<dbReference type="Proteomes" id="UP000054783">
    <property type="component" value="Unassembled WGS sequence"/>
</dbReference>
<feature type="transmembrane region" description="Helical" evidence="11">
    <location>
        <begin position="190"/>
        <end position="209"/>
    </location>
</feature>
<feature type="transmembrane region" description="Helical" evidence="11">
    <location>
        <begin position="221"/>
        <end position="244"/>
    </location>
</feature>
<feature type="region of interest" description="Disordered" evidence="10">
    <location>
        <begin position="681"/>
        <end position="700"/>
    </location>
</feature>
<evidence type="ECO:0000256" key="5">
    <source>
        <dbReference type="ARBA" id="ARBA00022989"/>
    </source>
</evidence>
<dbReference type="EMBL" id="JYDQ01000164">
    <property type="protein sequence ID" value="KRY12467.1"/>
    <property type="molecule type" value="Genomic_DNA"/>
</dbReference>
<dbReference type="GO" id="GO:0046872">
    <property type="term" value="F:metal ion binding"/>
    <property type="evidence" value="ECO:0007669"/>
    <property type="project" value="UniProtKB-KW"/>
</dbReference>
<feature type="binding site" evidence="7">
    <location>
        <position position="307"/>
    </location>
    <ligand>
        <name>Na(+)</name>
        <dbReference type="ChEBI" id="CHEBI:29101"/>
        <label>1</label>
    </ligand>
</feature>
<feature type="binding site" evidence="7">
    <location>
        <position position="39"/>
    </location>
    <ligand>
        <name>Na(+)</name>
        <dbReference type="ChEBI" id="CHEBI:29101"/>
        <label>1</label>
    </ligand>
</feature>
<keyword evidence="6 11" id="KW-0472">Membrane</keyword>
<dbReference type="PANTHER" id="PTHR11616:SF279">
    <property type="entry name" value="SODIUM-DEPENDENT SEROTONIN TRANSPORTER"/>
    <property type="match status" value="1"/>
</dbReference>
<evidence type="ECO:0000256" key="10">
    <source>
        <dbReference type="SAM" id="MobiDB-lite"/>
    </source>
</evidence>
<dbReference type="STRING" id="990121.A0A0V0ZJE2"/>
<dbReference type="OrthoDB" id="6581954at2759"/>
<accession>A0A0V0ZJE2</accession>
<keyword evidence="3 9" id="KW-0812">Transmembrane</keyword>
<feature type="transmembrane region" description="Helical" evidence="11">
    <location>
        <begin position="539"/>
        <end position="561"/>
    </location>
</feature>
<evidence type="ECO:0000256" key="7">
    <source>
        <dbReference type="PIRSR" id="PIRSR600175-1"/>
    </source>
</evidence>
<keyword evidence="8" id="KW-1015">Disulfide bond</keyword>
<feature type="transmembrane region" description="Helical" evidence="11">
    <location>
        <begin position="382"/>
        <end position="403"/>
    </location>
</feature>
<dbReference type="SUPFAM" id="SSF161070">
    <property type="entry name" value="SNF-like"/>
    <property type="match status" value="2"/>
</dbReference>
<feature type="transmembrane region" description="Helical" evidence="11">
    <location>
        <begin position="53"/>
        <end position="72"/>
    </location>
</feature>
<evidence type="ECO:0000313" key="13">
    <source>
        <dbReference type="Proteomes" id="UP000054783"/>
    </source>
</evidence>
<dbReference type="AlphaFoldDB" id="A0A0V0ZJE2"/>
<feature type="binding site" evidence="7">
    <location>
        <position position="398"/>
    </location>
    <ligand>
        <name>Na(+)</name>
        <dbReference type="ChEBI" id="CHEBI:29101"/>
        <label>1</label>
    </ligand>
</feature>
<organism evidence="12 13">
    <name type="scientific">Trichinella patagoniensis</name>
    <dbReference type="NCBI Taxonomy" id="990121"/>
    <lineage>
        <taxon>Eukaryota</taxon>
        <taxon>Metazoa</taxon>
        <taxon>Ecdysozoa</taxon>
        <taxon>Nematoda</taxon>
        <taxon>Enoplea</taxon>
        <taxon>Dorylaimia</taxon>
        <taxon>Trichinellida</taxon>
        <taxon>Trichinellidae</taxon>
        <taxon>Trichinella</taxon>
    </lineage>
</organism>
<evidence type="ECO:0000256" key="3">
    <source>
        <dbReference type="ARBA" id="ARBA00022692"/>
    </source>
</evidence>
<keyword evidence="2 9" id="KW-0813">Transport</keyword>
<keyword evidence="13" id="KW-1185">Reference proteome</keyword>
<dbReference type="GO" id="GO:0005886">
    <property type="term" value="C:plasma membrane"/>
    <property type="evidence" value="ECO:0007669"/>
    <property type="project" value="TreeGrafter"/>
</dbReference>
<dbReference type="GO" id="GO:0051378">
    <property type="term" value="F:serotonin binding"/>
    <property type="evidence" value="ECO:0007669"/>
    <property type="project" value="TreeGrafter"/>
</dbReference>
<feature type="transmembrane region" description="Helical" evidence="11">
    <location>
        <begin position="499"/>
        <end position="519"/>
    </location>
</feature>
<feature type="binding site" evidence="7">
    <location>
        <position position="275"/>
    </location>
    <ligand>
        <name>Na(+)</name>
        <dbReference type="ChEBI" id="CHEBI:29101"/>
        <label>1</label>
    </ligand>
</feature>
<comment type="similarity">
    <text evidence="9">Belongs to the sodium:neurotransmitter symporter (SNF) (TC 2.A.22) family.</text>
</comment>
<feature type="binding site" evidence="7">
    <location>
        <position position="397"/>
    </location>
    <ligand>
        <name>Na(+)</name>
        <dbReference type="ChEBI" id="CHEBI:29101"/>
        <label>1</label>
    </ligand>
</feature>
<feature type="transmembrane region" description="Helical" evidence="11">
    <location>
        <begin position="99"/>
        <end position="125"/>
    </location>
</feature>
<feature type="transmembrane region" description="Helical" evidence="11">
    <location>
        <begin position="264"/>
        <end position="289"/>
    </location>
</feature>
<feature type="binding site" evidence="7">
    <location>
        <position position="394"/>
    </location>
    <ligand>
        <name>Na(+)</name>
        <dbReference type="ChEBI" id="CHEBI:29101"/>
        <label>1</label>
    </ligand>
</feature>